<reference evidence="2 3" key="3">
    <citation type="journal article" date="2017" name="G3 (Bethesda)">
        <title>Comparative analysis highlights variable genome content of wheat rusts and divergence of the mating loci.</title>
        <authorList>
            <person name="Cuomo C.A."/>
            <person name="Bakkeren G."/>
            <person name="Khalil H.B."/>
            <person name="Panwar V."/>
            <person name="Joly D."/>
            <person name="Linning R."/>
            <person name="Sakthikumar S."/>
            <person name="Song X."/>
            <person name="Adiconis X."/>
            <person name="Fan L."/>
            <person name="Goldberg J.M."/>
            <person name="Levin J.Z."/>
            <person name="Young S."/>
            <person name="Zeng Q."/>
            <person name="Anikster Y."/>
            <person name="Bruce M."/>
            <person name="Wang M."/>
            <person name="Yin C."/>
            <person name="McCallum B."/>
            <person name="Szabo L.J."/>
            <person name="Hulbert S."/>
            <person name="Chen X."/>
            <person name="Fellers J.P."/>
        </authorList>
    </citation>
    <scope>NUCLEOTIDE SEQUENCE</scope>
    <source>
        <strain evidence="3">Isolate 1-1 / race 1 (BBBD)</strain>
        <strain evidence="2">isolate 1-1 / race 1 (BBBD)</strain>
    </source>
</reference>
<reference evidence="2" key="4">
    <citation type="submission" date="2025-05" db="UniProtKB">
        <authorList>
            <consortium name="EnsemblFungi"/>
        </authorList>
    </citation>
    <scope>IDENTIFICATION</scope>
    <source>
        <strain evidence="2">isolate 1-1 / race 1 (BBBD)</strain>
    </source>
</reference>
<gene>
    <name evidence="1" type="ORF">PTTG_26201</name>
</gene>
<keyword evidence="3" id="KW-1185">Reference proteome</keyword>
<dbReference type="Proteomes" id="UP000005240">
    <property type="component" value="Unassembled WGS sequence"/>
</dbReference>
<evidence type="ECO:0000313" key="2">
    <source>
        <dbReference type="EnsemblFungi" id="PTTG_26201-t43_1-p1"/>
    </source>
</evidence>
<reference evidence="1" key="1">
    <citation type="submission" date="2009-11" db="EMBL/GenBank/DDBJ databases">
        <authorList>
            <consortium name="The Broad Institute Genome Sequencing Platform"/>
            <person name="Ward D."/>
            <person name="Feldgarden M."/>
            <person name="Earl A."/>
            <person name="Young S.K."/>
            <person name="Zeng Q."/>
            <person name="Koehrsen M."/>
            <person name="Alvarado L."/>
            <person name="Berlin A."/>
            <person name="Bochicchio J."/>
            <person name="Borenstein D."/>
            <person name="Chapman S.B."/>
            <person name="Chen Z."/>
            <person name="Engels R."/>
            <person name="Freedman E."/>
            <person name="Gellesch M."/>
            <person name="Goldberg J."/>
            <person name="Griggs A."/>
            <person name="Gujja S."/>
            <person name="Heilman E."/>
            <person name="Heiman D."/>
            <person name="Hepburn T."/>
            <person name="Howarth C."/>
            <person name="Jen D."/>
            <person name="Larson L."/>
            <person name="Lewis B."/>
            <person name="Mehta T."/>
            <person name="Park D."/>
            <person name="Pearson M."/>
            <person name="Roberts A."/>
            <person name="Saif S."/>
            <person name="Shea T."/>
            <person name="Shenoy N."/>
            <person name="Sisk P."/>
            <person name="Stolte C."/>
            <person name="Sykes S."/>
            <person name="Thomson T."/>
            <person name="Walk T."/>
            <person name="White J."/>
            <person name="Yandava C."/>
            <person name="Izard J."/>
            <person name="Baranova O.V."/>
            <person name="Blanton J.M."/>
            <person name="Tanner A.C."/>
            <person name="Dewhirst F.E."/>
            <person name="Haas B."/>
            <person name="Nusbaum C."/>
            <person name="Birren B."/>
        </authorList>
    </citation>
    <scope>NUCLEOTIDE SEQUENCE [LARGE SCALE GENOMIC DNA]</scope>
    <source>
        <strain evidence="1">1-1 BBBD Race 1</strain>
    </source>
</reference>
<evidence type="ECO:0000313" key="1">
    <source>
        <dbReference type="EMBL" id="OAV96965.1"/>
    </source>
</evidence>
<name>A0A180GVY9_PUCT1</name>
<protein>
    <submittedName>
        <fullName evidence="1 2">Uncharacterized protein</fullName>
    </submittedName>
</protein>
<dbReference type="EnsemblFungi" id="PTTG_26201-t43_1">
    <property type="protein sequence ID" value="PTTG_26201-t43_1-p1"/>
    <property type="gene ID" value="PTTG_26201"/>
</dbReference>
<dbReference type="EMBL" id="ADAS02000016">
    <property type="protein sequence ID" value="OAV96965.1"/>
    <property type="molecule type" value="Genomic_DNA"/>
</dbReference>
<organism evidence="1">
    <name type="scientific">Puccinia triticina (isolate 1-1 / race 1 (BBBD))</name>
    <name type="common">Brown leaf rust fungus</name>
    <dbReference type="NCBI Taxonomy" id="630390"/>
    <lineage>
        <taxon>Eukaryota</taxon>
        <taxon>Fungi</taxon>
        <taxon>Dikarya</taxon>
        <taxon>Basidiomycota</taxon>
        <taxon>Pucciniomycotina</taxon>
        <taxon>Pucciniomycetes</taxon>
        <taxon>Pucciniales</taxon>
        <taxon>Pucciniaceae</taxon>
        <taxon>Puccinia</taxon>
    </lineage>
</organism>
<sequence>MQSSPGRLSASIHIQNRGSVERVNGALAVGFPMSDHDLTFQVSLPQSAPIQPYIGHPLPDSIAPQGYQSTDLDAAGRPVQTSGHIAPTPGLSCSSFNSVGLRAMNKDLPYNVVPGNHPYQPYPPTSQIHMAYSRFPAASGPPHRSSPKLTQAGFRASSMVICASQASSPKEFEDLPTNVNPQPPLGQINHHGAPSRPVLQPLPHMFKCNLSYVVYCPKKNQQKKLVHQAIRSPKHPHTVSIAFDIRTVDWPGFQKLNGYILCKPKANWPKGAANSISDPAAFGAWSRAITSFGASKGGVLITMENPEDKRKEAENNDLLAETVRRCEAWAATFAAASQATGNVSMWAKAIHEQRPGVTLQSPPPSIRYYNRKTKQSAAQGPVSPGPPPPPQMTTSEIVATIVQVCNAMGKQPVSPASVERGGPTGAYRARVSLSPLNPAGPFIDYLHFAGVADLEQTLEKLAAHKIDSYEMFADGYMPVEELKAVGLANGTLAKLRKSVGRYERSLARDRQ</sequence>
<dbReference type="VEuPathDB" id="FungiDB:PTTG_26201"/>
<proteinExistence type="predicted"/>
<accession>A0A180GVY9</accession>
<dbReference type="AlphaFoldDB" id="A0A180GVY9"/>
<reference evidence="1" key="2">
    <citation type="submission" date="2016-05" db="EMBL/GenBank/DDBJ databases">
        <title>Comparative analysis highlights variable genome content of wheat rusts and divergence of the mating loci.</title>
        <authorList>
            <person name="Cuomo C.A."/>
            <person name="Bakkeren G."/>
            <person name="Szabo L."/>
            <person name="Khalil H."/>
            <person name="Joly D."/>
            <person name="Goldberg J."/>
            <person name="Young S."/>
            <person name="Zeng Q."/>
            <person name="Fellers J."/>
        </authorList>
    </citation>
    <scope>NUCLEOTIDE SEQUENCE [LARGE SCALE GENOMIC DNA]</scope>
    <source>
        <strain evidence="1">1-1 BBBD Race 1</strain>
    </source>
</reference>
<evidence type="ECO:0000313" key="3">
    <source>
        <dbReference type="Proteomes" id="UP000005240"/>
    </source>
</evidence>